<keyword evidence="1" id="KW-1133">Transmembrane helix</keyword>
<evidence type="ECO:0000313" key="3">
    <source>
        <dbReference type="Proteomes" id="UP000017175"/>
    </source>
</evidence>
<dbReference type="Proteomes" id="UP000017175">
    <property type="component" value="Chromosome"/>
</dbReference>
<dbReference type="AlphaFoldDB" id="A0A0K1QVJ4"/>
<dbReference type="eggNOG" id="ENOG502Z82Y">
    <property type="taxonomic scope" value="Bacteria"/>
</dbReference>
<proteinExistence type="predicted"/>
<sequence>MTEPNLVTGSYVVKSEHTLDRSPLEMAVAGMEGAASRFSIDAIKDERVRASYEGNIRRMSQQIFAEVRAGNISVEDATKFSNEMRNKIMFEHRKLTSAQGLAIVQKKKKTGKTHSEILNGKSQTQFNKNYEQLSKAQQKEVLYKALERSGSANAKFTSGTKIMSVMGKVGIIMTAVLATYQILNADDKAKETARQATILGGGAAGGVLAGLGISALCGPGAPACAIAVVLIGSIAGGIAGGVAADTFDAELEELAHWDIF</sequence>
<name>A0A0K1QVJ4_PSEFL</name>
<organism evidence="2 3">
    <name type="scientific">Pseudomonas fluorescens NCIMB 11764</name>
    <dbReference type="NCBI Taxonomy" id="1221522"/>
    <lineage>
        <taxon>Bacteria</taxon>
        <taxon>Pseudomonadati</taxon>
        <taxon>Pseudomonadota</taxon>
        <taxon>Gammaproteobacteria</taxon>
        <taxon>Pseudomonadales</taxon>
        <taxon>Pseudomonadaceae</taxon>
        <taxon>Pseudomonas</taxon>
    </lineage>
</organism>
<feature type="transmembrane region" description="Helical" evidence="1">
    <location>
        <begin position="223"/>
        <end position="244"/>
    </location>
</feature>
<feature type="transmembrane region" description="Helical" evidence="1">
    <location>
        <begin position="165"/>
        <end position="183"/>
    </location>
</feature>
<reference evidence="2 3" key="1">
    <citation type="journal article" date="2012" name="J. Bacteriol.">
        <title>Draft genome sequence of the cyanide-utilizing bacterium Pseudomonas fluorescens strain NCIMB 11764.</title>
        <authorList>
            <person name="Vilo C.A."/>
            <person name="Benedik M.J."/>
            <person name="Kunz D.A."/>
            <person name="Dong Q."/>
        </authorList>
    </citation>
    <scope>NUCLEOTIDE SEQUENCE [LARGE SCALE GENOMIC DNA]</scope>
    <source>
        <strain evidence="2 3">NCIMB 11764</strain>
    </source>
</reference>
<gene>
    <name evidence="2" type="ORF">B723_26615</name>
</gene>
<evidence type="ECO:0000313" key="2">
    <source>
        <dbReference type="EMBL" id="AKV09776.1"/>
    </source>
</evidence>
<evidence type="ECO:0000256" key="1">
    <source>
        <dbReference type="SAM" id="Phobius"/>
    </source>
</evidence>
<keyword evidence="1" id="KW-0812">Transmembrane</keyword>
<dbReference type="RefSeq" id="WP_017339857.1">
    <property type="nucleotide sequence ID" value="NZ_CP010945.1"/>
</dbReference>
<protein>
    <submittedName>
        <fullName evidence="2">Uncharacterized protein</fullName>
    </submittedName>
</protein>
<dbReference type="EMBL" id="CP010945">
    <property type="protein sequence ID" value="AKV09776.1"/>
    <property type="molecule type" value="Genomic_DNA"/>
</dbReference>
<accession>A0A0K1QVJ4</accession>
<feature type="transmembrane region" description="Helical" evidence="1">
    <location>
        <begin position="195"/>
        <end position="216"/>
    </location>
</feature>
<keyword evidence="1" id="KW-0472">Membrane</keyword>
<dbReference type="OrthoDB" id="6713493at2"/>